<reference evidence="10" key="1">
    <citation type="submission" date="2016-02" db="EMBL/GenBank/DDBJ databases">
        <title>Draft genome sequence of Microdochium bolleyi, a fungal endophyte of beachgrass.</title>
        <authorList>
            <consortium name="DOE Joint Genome Institute"/>
            <person name="David A.S."/>
            <person name="May G."/>
            <person name="Haridas S."/>
            <person name="Lim J."/>
            <person name="Wang M."/>
            <person name="Labutti K."/>
            <person name="Lipzen A."/>
            <person name="Barry K."/>
            <person name="Grigoriev I.V."/>
        </authorList>
    </citation>
    <scope>NUCLEOTIDE SEQUENCE [LARGE SCALE GENOMIC DNA]</scope>
    <source>
        <strain evidence="10">J235TASD1</strain>
    </source>
</reference>
<evidence type="ECO:0000256" key="1">
    <source>
        <dbReference type="ARBA" id="ARBA00004141"/>
    </source>
</evidence>
<comment type="subcellular location">
    <subcellularLocation>
        <location evidence="1">Membrane</location>
        <topology evidence="1">Multi-pass membrane protein</topology>
    </subcellularLocation>
</comment>
<gene>
    <name evidence="9" type="ORF">Micbo1qcDRAFT_70681</name>
</gene>
<feature type="transmembrane region" description="Helical" evidence="7">
    <location>
        <begin position="229"/>
        <end position="248"/>
    </location>
</feature>
<keyword evidence="3 7" id="KW-1133">Transmembrane helix</keyword>
<feature type="domain" description="Rhodopsin" evidence="8">
    <location>
        <begin position="47"/>
        <end position="295"/>
    </location>
</feature>
<dbReference type="PANTHER" id="PTHR33048">
    <property type="entry name" value="PTH11-LIKE INTEGRAL MEMBRANE PROTEIN (AFU_ORTHOLOGUE AFUA_5G11245)"/>
    <property type="match status" value="1"/>
</dbReference>
<dbReference type="InterPro" id="IPR049326">
    <property type="entry name" value="Rhodopsin_dom_fungi"/>
</dbReference>
<evidence type="ECO:0000256" key="2">
    <source>
        <dbReference type="ARBA" id="ARBA00022692"/>
    </source>
</evidence>
<evidence type="ECO:0000259" key="8">
    <source>
        <dbReference type="Pfam" id="PF20684"/>
    </source>
</evidence>
<evidence type="ECO:0000256" key="4">
    <source>
        <dbReference type="ARBA" id="ARBA00023136"/>
    </source>
</evidence>
<accession>A0A136J0C1</accession>
<dbReference type="PANTHER" id="PTHR33048:SF47">
    <property type="entry name" value="INTEGRAL MEMBRANE PROTEIN-RELATED"/>
    <property type="match status" value="1"/>
</dbReference>
<keyword evidence="10" id="KW-1185">Reference proteome</keyword>
<feature type="region of interest" description="Disordered" evidence="6">
    <location>
        <begin position="329"/>
        <end position="394"/>
    </location>
</feature>
<evidence type="ECO:0000256" key="6">
    <source>
        <dbReference type="SAM" id="MobiDB-lite"/>
    </source>
</evidence>
<evidence type="ECO:0000313" key="9">
    <source>
        <dbReference type="EMBL" id="KXJ90456.1"/>
    </source>
</evidence>
<evidence type="ECO:0000256" key="7">
    <source>
        <dbReference type="SAM" id="Phobius"/>
    </source>
</evidence>
<feature type="transmembrane region" description="Helical" evidence="7">
    <location>
        <begin position="268"/>
        <end position="291"/>
    </location>
</feature>
<protein>
    <recommendedName>
        <fullName evidence="8">Rhodopsin domain-containing protein</fullName>
    </recommendedName>
</protein>
<feature type="transmembrane region" description="Helical" evidence="7">
    <location>
        <begin position="199"/>
        <end position="217"/>
    </location>
</feature>
<evidence type="ECO:0000313" key="10">
    <source>
        <dbReference type="Proteomes" id="UP000070501"/>
    </source>
</evidence>
<organism evidence="9 10">
    <name type="scientific">Microdochium bolleyi</name>
    <dbReference type="NCBI Taxonomy" id="196109"/>
    <lineage>
        <taxon>Eukaryota</taxon>
        <taxon>Fungi</taxon>
        <taxon>Dikarya</taxon>
        <taxon>Ascomycota</taxon>
        <taxon>Pezizomycotina</taxon>
        <taxon>Sordariomycetes</taxon>
        <taxon>Xylariomycetidae</taxon>
        <taxon>Xylariales</taxon>
        <taxon>Microdochiaceae</taxon>
        <taxon>Microdochium</taxon>
    </lineage>
</organism>
<feature type="transmembrane region" description="Helical" evidence="7">
    <location>
        <begin position="140"/>
        <end position="162"/>
    </location>
</feature>
<dbReference type="OrthoDB" id="61113at2759"/>
<keyword evidence="2 7" id="KW-0812">Transmembrane</keyword>
<dbReference type="Proteomes" id="UP000070501">
    <property type="component" value="Unassembled WGS sequence"/>
</dbReference>
<feature type="compositionally biased region" description="Basic residues" evidence="6">
    <location>
        <begin position="347"/>
        <end position="356"/>
    </location>
</feature>
<feature type="transmembrane region" description="Helical" evidence="7">
    <location>
        <begin position="30"/>
        <end position="51"/>
    </location>
</feature>
<dbReference type="EMBL" id="KQ964252">
    <property type="protein sequence ID" value="KXJ90456.1"/>
    <property type="molecule type" value="Genomic_DNA"/>
</dbReference>
<evidence type="ECO:0000256" key="5">
    <source>
        <dbReference type="ARBA" id="ARBA00038359"/>
    </source>
</evidence>
<name>A0A136J0C1_9PEZI</name>
<feature type="compositionally biased region" description="Basic and acidic residues" evidence="6">
    <location>
        <begin position="376"/>
        <end position="390"/>
    </location>
</feature>
<comment type="similarity">
    <text evidence="5">Belongs to the SAT4 family.</text>
</comment>
<proteinExistence type="inferred from homology"/>
<dbReference type="GO" id="GO:0016020">
    <property type="term" value="C:membrane"/>
    <property type="evidence" value="ECO:0007669"/>
    <property type="project" value="UniProtKB-SubCell"/>
</dbReference>
<sequence>MAQPTTVQGMLGYHNNLNEPATGWNDPSTILGLTIALMLLSSLCVGFRLYTRFFIVRTPGWDDLCVVLFILTGHLSGITVCISVQHGLGRHFLQIGAQQIDKWLKTFYICNASYQLSNMLVKLSLLLQYLRLYESGPIRVFTKAMFGIVLVWGLTFSLLAWIPCHPVSDYWTWGPQRNCWGFGSDHLNHFIATYWTQSASNMLFDIIVLAIPLPQYFNKDINRQTRRGLLGLFLLGGLVISVSIWRFADMVSHKATTWPTFDPTWYGSSAICLGVIEVNLAIICASIPVFWPTLSKAFMGSIFVTQEVKVTRHMRYSTDLERDDEIELQLTKSGGGGGARGEPAGRRSTRGGKNRHHRDDSSRQSIISRAGSEASSPEHDEGPEMGEKTHTMGSAVHYMDDYVMSQVDPLKSGQTSFVHVADARSERDPKRRCS</sequence>
<evidence type="ECO:0000256" key="3">
    <source>
        <dbReference type="ARBA" id="ARBA00022989"/>
    </source>
</evidence>
<dbReference type="InParanoid" id="A0A136J0C1"/>
<feature type="transmembrane region" description="Helical" evidence="7">
    <location>
        <begin position="63"/>
        <end position="86"/>
    </location>
</feature>
<feature type="transmembrane region" description="Helical" evidence="7">
    <location>
        <begin position="106"/>
        <end position="128"/>
    </location>
</feature>
<keyword evidence="4 7" id="KW-0472">Membrane</keyword>
<dbReference type="Pfam" id="PF20684">
    <property type="entry name" value="Fung_rhodopsin"/>
    <property type="match status" value="1"/>
</dbReference>
<dbReference type="InterPro" id="IPR052337">
    <property type="entry name" value="SAT4-like"/>
</dbReference>
<dbReference type="AlphaFoldDB" id="A0A136J0C1"/>